<evidence type="ECO:0000313" key="2">
    <source>
        <dbReference type="EMBL" id="SDB22413.1"/>
    </source>
</evidence>
<evidence type="ECO:0000259" key="1">
    <source>
        <dbReference type="Pfam" id="PF20066"/>
    </source>
</evidence>
<dbReference type="RefSeq" id="WP_090875968.1">
    <property type="nucleotide sequence ID" value="NZ_FMXQ01000003.1"/>
</dbReference>
<name>A0A1G6BP89_9HYPH</name>
<gene>
    <name evidence="2" type="ORF">SAMN02982931_01683</name>
</gene>
<accession>A0A1G6BP89</accession>
<organism evidence="2 3">
    <name type="scientific">Bauldia litoralis</name>
    <dbReference type="NCBI Taxonomy" id="665467"/>
    <lineage>
        <taxon>Bacteria</taxon>
        <taxon>Pseudomonadati</taxon>
        <taxon>Pseudomonadota</taxon>
        <taxon>Alphaproteobacteria</taxon>
        <taxon>Hyphomicrobiales</taxon>
        <taxon>Kaistiaceae</taxon>
        <taxon>Bauldia</taxon>
    </lineage>
</organism>
<dbReference type="OrthoDB" id="7350221at2"/>
<dbReference type="EMBL" id="FMXQ01000003">
    <property type="protein sequence ID" value="SDB22413.1"/>
    <property type="molecule type" value="Genomic_DNA"/>
</dbReference>
<dbReference type="AlphaFoldDB" id="A0A1G6BP89"/>
<dbReference type="InterPro" id="IPR045517">
    <property type="entry name" value="Glyoxalase_8"/>
</dbReference>
<protein>
    <recommendedName>
        <fullName evidence="1">Glyoxalase-related protein domain-containing protein</fullName>
    </recommendedName>
</protein>
<proteinExistence type="predicted"/>
<dbReference type="Pfam" id="PF20066">
    <property type="entry name" value="Glyoxalase_8"/>
    <property type="match status" value="1"/>
</dbReference>
<dbReference type="STRING" id="665467.SAMN02982931_01683"/>
<reference evidence="2 3" key="1">
    <citation type="submission" date="2016-10" db="EMBL/GenBank/DDBJ databases">
        <authorList>
            <person name="de Groot N.N."/>
        </authorList>
    </citation>
    <scope>NUCLEOTIDE SEQUENCE [LARGE SCALE GENOMIC DNA]</scope>
    <source>
        <strain evidence="2 3">ATCC 35022</strain>
    </source>
</reference>
<sequence length="150" mass="16168">MTPTIHTRDQAKARARAIRAERAAGSHAISHSAALERVAAEQGYADWNTLSARLSNAPEIPLQLGDRVEGHYLKQAFIGTIIAMRSMAEGSAFHVTIEFDEPVDVVAFESFSHFRRRANATVSPGGVSFAKTSDGVPHLIVARAETTTVA</sequence>
<dbReference type="Proteomes" id="UP000199071">
    <property type="component" value="Unassembled WGS sequence"/>
</dbReference>
<keyword evidence="3" id="KW-1185">Reference proteome</keyword>
<evidence type="ECO:0000313" key="3">
    <source>
        <dbReference type="Proteomes" id="UP000199071"/>
    </source>
</evidence>
<feature type="domain" description="Glyoxalase-related protein" evidence="1">
    <location>
        <begin position="1"/>
        <end position="141"/>
    </location>
</feature>